<dbReference type="eggNOG" id="COG3049">
    <property type="taxonomic scope" value="Bacteria"/>
</dbReference>
<accession>H3NJL2</accession>
<dbReference type="InterPro" id="IPR052193">
    <property type="entry name" value="Peptidase_C59"/>
</dbReference>
<keyword evidence="5" id="KW-1185">Reference proteome</keyword>
<keyword evidence="2" id="KW-0378">Hydrolase</keyword>
<reference evidence="4 5" key="1">
    <citation type="submission" date="2012-01" db="EMBL/GenBank/DDBJ databases">
        <title>The Genome Sequence of Facklamia languida CCUG 37842.</title>
        <authorList>
            <consortium name="The Broad Institute Genome Sequencing Platform"/>
            <person name="Earl A."/>
            <person name="Ward D."/>
            <person name="Feldgarden M."/>
            <person name="Gevers D."/>
            <person name="Huys G."/>
            <person name="Young S.K."/>
            <person name="Zeng Q."/>
            <person name="Gargeya S."/>
            <person name="Fitzgerald M."/>
            <person name="Haas B."/>
            <person name="Abouelleil A."/>
            <person name="Alvarado L."/>
            <person name="Arachchi H.M."/>
            <person name="Berlin A."/>
            <person name="Chapman S.B."/>
            <person name="Gearin G."/>
            <person name="Goldberg J."/>
            <person name="Griggs A."/>
            <person name="Gujja S."/>
            <person name="Hansen M."/>
            <person name="Heiman D."/>
            <person name="Howarth C."/>
            <person name="Larimer J."/>
            <person name="Lui A."/>
            <person name="MacDonald P.J.P."/>
            <person name="McCowen C."/>
            <person name="Montmayeur A."/>
            <person name="Murphy C."/>
            <person name="Neiman D."/>
            <person name="Pearson M."/>
            <person name="Priest M."/>
            <person name="Roberts A."/>
            <person name="Saif S."/>
            <person name="Shea T."/>
            <person name="Sisk P."/>
            <person name="Stolte C."/>
            <person name="Sykes S."/>
            <person name="Wortman J."/>
            <person name="Nusbaum C."/>
            <person name="Birren B."/>
        </authorList>
    </citation>
    <scope>NUCLEOTIDE SEQUENCE [LARGE SCALE GENOMIC DNA]</scope>
    <source>
        <strain evidence="4 5">CCUG 37842</strain>
    </source>
</reference>
<dbReference type="PATRIC" id="fig|883113.3.peg.1048"/>
<dbReference type="InterPro" id="IPR029055">
    <property type="entry name" value="Ntn_hydrolases_N"/>
</dbReference>
<comment type="similarity">
    <text evidence="1">Belongs to the peptidase C59 family.</text>
</comment>
<evidence type="ECO:0000313" key="5">
    <source>
        <dbReference type="Proteomes" id="UP000006190"/>
    </source>
</evidence>
<sequence length="312" mass="35257">MCTSIKMDYPGGSVLGRTMDLERPGPYNILYQPRQAKSADNLLGGTFSGKYRTLGVGFRNLFPLKDGINDQGLMGVANDYGGFGLFPKEVDSNKINVSSYHFLTYLLANFASVDEVIEALPHLHLPSRDFRGDKVITPDFHFMLADSNQRCIIIEPEKKGLRYYENPYQVMTNAPRYPSQERYLKQVIDSLEDLDAFNGAKDLPGGYDPKDRFVKAFYLSQNSLEASDGQDALGYLYRCLSAVALPKGFIKNKRFDSITFTQYISAYDSQSRLLTLQAADNPTVYQVSFQDIHDLDQEQSLYIPERFVGHPL</sequence>
<evidence type="ECO:0000259" key="3">
    <source>
        <dbReference type="Pfam" id="PF02275"/>
    </source>
</evidence>
<name>H3NJL2_9LACT</name>
<dbReference type="OrthoDB" id="9794717at2"/>
<evidence type="ECO:0000256" key="1">
    <source>
        <dbReference type="ARBA" id="ARBA00006625"/>
    </source>
</evidence>
<proteinExistence type="inferred from homology"/>
<protein>
    <recommendedName>
        <fullName evidence="3">Choloylglycine hydrolase/NAAA C-terminal domain-containing protein</fullName>
    </recommendedName>
</protein>
<dbReference type="EMBL" id="AGEG01000013">
    <property type="protein sequence ID" value="EHR36825.1"/>
    <property type="molecule type" value="Genomic_DNA"/>
</dbReference>
<dbReference type="AlphaFoldDB" id="H3NJL2"/>
<dbReference type="InterPro" id="IPR029132">
    <property type="entry name" value="CBAH/NAAA_C"/>
</dbReference>
<dbReference type="PANTHER" id="PTHR35527:SF2">
    <property type="entry name" value="HYDROLASE"/>
    <property type="match status" value="1"/>
</dbReference>
<dbReference type="Gene3D" id="3.60.60.10">
    <property type="entry name" value="Penicillin V Acylase, Chain A"/>
    <property type="match status" value="1"/>
</dbReference>
<dbReference type="HOGENOM" id="CLU_045206_1_0_9"/>
<dbReference type="Proteomes" id="UP000006190">
    <property type="component" value="Unassembled WGS sequence"/>
</dbReference>
<feature type="domain" description="Choloylglycine hydrolase/NAAA C-terminal" evidence="3">
    <location>
        <begin position="2"/>
        <end position="297"/>
    </location>
</feature>
<evidence type="ECO:0000256" key="2">
    <source>
        <dbReference type="ARBA" id="ARBA00022801"/>
    </source>
</evidence>
<comment type="caution">
    <text evidence="4">The sequence shown here is derived from an EMBL/GenBank/DDBJ whole genome shotgun (WGS) entry which is preliminary data.</text>
</comment>
<gene>
    <name evidence="4" type="ORF">HMPREF9708_01051</name>
</gene>
<dbReference type="GO" id="GO:0016787">
    <property type="term" value="F:hydrolase activity"/>
    <property type="evidence" value="ECO:0007669"/>
    <property type="project" value="UniProtKB-KW"/>
</dbReference>
<dbReference type="SUPFAM" id="SSF56235">
    <property type="entry name" value="N-terminal nucleophile aminohydrolases (Ntn hydrolases)"/>
    <property type="match status" value="1"/>
</dbReference>
<organism evidence="4 5">
    <name type="scientific">Facklamia languida CCUG 37842</name>
    <dbReference type="NCBI Taxonomy" id="883113"/>
    <lineage>
        <taxon>Bacteria</taxon>
        <taxon>Bacillati</taxon>
        <taxon>Bacillota</taxon>
        <taxon>Bacilli</taxon>
        <taxon>Lactobacillales</taxon>
        <taxon>Aerococcaceae</taxon>
        <taxon>Facklamia</taxon>
    </lineage>
</organism>
<dbReference type="Pfam" id="PF02275">
    <property type="entry name" value="CBAH"/>
    <property type="match status" value="1"/>
</dbReference>
<evidence type="ECO:0000313" key="4">
    <source>
        <dbReference type="EMBL" id="EHR36825.1"/>
    </source>
</evidence>
<dbReference type="STRING" id="883113.HMPREF9708_01051"/>
<dbReference type="PANTHER" id="PTHR35527">
    <property type="entry name" value="CHOLOYLGLYCINE HYDROLASE"/>
    <property type="match status" value="1"/>
</dbReference>